<dbReference type="Proteomes" id="UP000282311">
    <property type="component" value="Unassembled WGS sequence"/>
</dbReference>
<proteinExistence type="predicted"/>
<name>A0A3B0CC43_9BACL</name>
<protein>
    <submittedName>
        <fullName evidence="1">Uncharacterized protein</fullName>
    </submittedName>
</protein>
<sequence>MLKERYYSTVEYVDRYGKKSKEMHIYCELGKKPTIGDFIEAFKQEGLDVEISDFINLTFKPKNPQTAPIIMVKVLRTTKDHTFKPFAC</sequence>
<reference evidence="1 2" key="1">
    <citation type="journal article" date="2007" name="Int. J. Syst. Evol. Microbiol.">
        <title>Paenibacillus ginsengarvi sp. nov., isolated from soil from ginseng cultivation.</title>
        <authorList>
            <person name="Yoon M.H."/>
            <person name="Ten L.N."/>
            <person name="Im W.T."/>
        </authorList>
    </citation>
    <scope>NUCLEOTIDE SEQUENCE [LARGE SCALE GENOMIC DNA]</scope>
    <source>
        <strain evidence="1 2">KCTC 13059</strain>
    </source>
</reference>
<evidence type="ECO:0000313" key="1">
    <source>
        <dbReference type="EMBL" id="RKN82124.1"/>
    </source>
</evidence>
<accession>A0A3B0CC43</accession>
<comment type="caution">
    <text evidence="1">The sequence shown here is derived from an EMBL/GenBank/DDBJ whole genome shotgun (WGS) entry which is preliminary data.</text>
</comment>
<evidence type="ECO:0000313" key="2">
    <source>
        <dbReference type="Proteomes" id="UP000282311"/>
    </source>
</evidence>
<keyword evidence="2" id="KW-1185">Reference proteome</keyword>
<dbReference type="RefSeq" id="WP_120748507.1">
    <property type="nucleotide sequence ID" value="NZ_RBAH01000012.1"/>
</dbReference>
<organism evidence="1 2">
    <name type="scientific">Paenibacillus ginsengarvi</name>
    <dbReference type="NCBI Taxonomy" id="400777"/>
    <lineage>
        <taxon>Bacteria</taxon>
        <taxon>Bacillati</taxon>
        <taxon>Bacillota</taxon>
        <taxon>Bacilli</taxon>
        <taxon>Bacillales</taxon>
        <taxon>Paenibacillaceae</taxon>
        <taxon>Paenibacillus</taxon>
    </lineage>
</organism>
<dbReference type="EMBL" id="RBAH01000012">
    <property type="protein sequence ID" value="RKN82124.1"/>
    <property type="molecule type" value="Genomic_DNA"/>
</dbReference>
<dbReference type="AlphaFoldDB" id="A0A3B0CC43"/>
<gene>
    <name evidence="1" type="ORF">D7M11_17345</name>
</gene>
<dbReference type="OrthoDB" id="2621685at2"/>